<gene>
    <name evidence="1" type="ORF">HYH03_009506</name>
</gene>
<accession>A0A836BX19</accession>
<dbReference type="Proteomes" id="UP000612055">
    <property type="component" value="Unassembled WGS sequence"/>
</dbReference>
<comment type="caution">
    <text evidence="1">The sequence shown here is derived from an EMBL/GenBank/DDBJ whole genome shotgun (WGS) entry which is preliminary data.</text>
</comment>
<sequence length="164" mass="17586">MPHVALQATEQSSLKTPEWVPEQAGPILRFLEATDFSLEESKEYKEYIKNFGWKELPETINGRAAMLGFLAGAGAEIFGQGSVLSQLGQAPQPVVVVMLLIAAASAIPIYRATEGDFLPALKDVYGPLPGNVFTQANERVHGRLAMVGLLGLLAVELVIGKGLL</sequence>
<dbReference type="Gene3D" id="1.10.3460.10">
    <property type="entry name" value="Chlorophyll a/b binding protein domain"/>
    <property type="match status" value="1"/>
</dbReference>
<dbReference type="OrthoDB" id="513190at2759"/>
<reference evidence="1" key="1">
    <citation type="journal article" date="2020" name="bioRxiv">
        <title>Comparative genomics of Chlamydomonas.</title>
        <authorList>
            <person name="Craig R.J."/>
            <person name="Hasan A.R."/>
            <person name="Ness R.W."/>
            <person name="Keightley P.D."/>
        </authorList>
    </citation>
    <scope>NUCLEOTIDE SEQUENCE</scope>
    <source>
        <strain evidence="1">CCAP 11/70</strain>
    </source>
</reference>
<protein>
    <submittedName>
        <fullName evidence="1">Uncharacterized protein</fullName>
    </submittedName>
</protein>
<organism evidence="1 2">
    <name type="scientific">Edaphochlamys debaryana</name>
    <dbReference type="NCBI Taxonomy" id="47281"/>
    <lineage>
        <taxon>Eukaryota</taxon>
        <taxon>Viridiplantae</taxon>
        <taxon>Chlorophyta</taxon>
        <taxon>core chlorophytes</taxon>
        <taxon>Chlorophyceae</taxon>
        <taxon>CS clade</taxon>
        <taxon>Chlamydomonadales</taxon>
        <taxon>Chlamydomonadales incertae sedis</taxon>
        <taxon>Edaphochlamys</taxon>
    </lineage>
</organism>
<keyword evidence="2" id="KW-1185">Reference proteome</keyword>
<dbReference type="SUPFAM" id="SSF103511">
    <property type="entry name" value="Chlorophyll a-b binding protein"/>
    <property type="match status" value="1"/>
</dbReference>
<name>A0A836BX19_9CHLO</name>
<dbReference type="GO" id="GO:0009507">
    <property type="term" value="C:chloroplast"/>
    <property type="evidence" value="ECO:0007669"/>
    <property type="project" value="UniProtKB-SubCell"/>
</dbReference>
<dbReference type="EMBL" id="JAEHOE010000046">
    <property type="protein sequence ID" value="KAG2492266.1"/>
    <property type="molecule type" value="Genomic_DNA"/>
</dbReference>
<dbReference type="AlphaFoldDB" id="A0A836BX19"/>
<proteinExistence type="predicted"/>
<evidence type="ECO:0000313" key="1">
    <source>
        <dbReference type="EMBL" id="KAG2492266.1"/>
    </source>
</evidence>
<evidence type="ECO:0000313" key="2">
    <source>
        <dbReference type="Proteomes" id="UP000612055"/>
    </source>
</evidence>